<keyword evidence="5 6" id="KW-0472">Membrane</keyword>
<dbReference type="InterPro" id="IPR011701">
    <property type="entry name" value="MFS"/>
</dbReference>
<dbReference type="SUPFAM" id="SSF103473">
    <property type="entry name" value="MFS general substrate transporter"/>
    <property type="match status" value="1"/>
</dbReference>
<organism evidence="8 9">
    <name type="scientific">Fimbriiglobus ruber</name>
    <dbReference type="NCBI Taxonomy" id="1908690"/>
    <lineage>
        <taxon>Bacteria</taxon>
        <taxon>Pseudomonadati</taxon>
        <taxon>Planctomycetota</taxon>
        <taxon>Planctomycetia</taxon>
        <taxon>Gemmatales</taxon>
        <taxon>Gemmataceae</taxon>
        <taxon>Fimbriiglobus</taxon>
    </lineage>
</organism>
<sequence>MTQSPPPPLPLTARETLAAVCGFAAALLYGFHSTLPDLPGPFQIVDIGSDRFRYQWVSGASNLGSIAGMSVLPWLRSRFGLRRCYFAGLLLYSVGGLAGVWLRDDMVLAATTLVAAVGNGLVVTTVLSLLWLEFPGRRDWSIGLYVVGLYLGRILAPSVSGVLINEPSWRTVAAVPAALAGLVLVGAYESHRANQPPSATRDPFDFPGLFLLLSWVTCLFVGLSRFQLWGWDTADATAVVYTAGVLMFTGFVARQLTATHPLFDLSLLRNRRFALSVVIKATADVTFVTVLLAVTRYMVIDRGYPRTTTGLVLLPSVVAMLLALLFTARFGTRGNRKVRLVLGMAGLAVCTWLLTRIDLFTDKRWLAVVLAVWSGCAGCAGSPVVCITFDGLTQAQVAASASIKNVMRVLPTLIGVGVLAVFTDLRATALFDLERQTIESNRPPAADVSLWIQDRISPYSTRPADLPAQADSVLSGWVRANATVWATQSILGYFALIAAAGAGMSLFLRPLPPDAPGPLRG</sequence>
<evidence type="ECO:0000313" key="9">
    <source>
        <dbReference type="Proteomes" id="UP000214646"/>
    </source>
</evidence>
<evidence type="ECO:0000256" key="3">
    <source>
        <dbReference type="ARBA" id="ARBA00022692"/>
    </source>
</evidence>
<evidence type="ECO:0000256" key="6">
    <source>
        <dbReference type="SAM" id="Phobius"/>
    </source>
</evidence>
<dbReference type="AlphaFoldDB" id="A0A225DJW4"/>
<feature type="transmembrane region" description="Helical" evidence="6">
    <location>
        <begin position="273"/>
        <end position="299"/>
    </location>
</feature>
<keyword evidence="9" id="KW-1185">Reference proteome</keyword>
<feature type="transmembrane region" description="Helical" evidence="6">
    <location>
        <begin position="12"/>
        <end position="32"/>
    </location>
</feature>
<feature type="transmembrane region" description="Helical" evidence="6">
    <location>
        <begin position="84"/>
        <end position="102"/>
    </location>
</feature>
<dbReference type="EMBL" id="NIDE01000017">
    <property type="protein sequence ID" value="OWK36685.1"/>
    <property type="molecule type" value="Genomic_DNA"/>
</dbReference>
<feature type="transmembrane region" description="Helical" evidence="6">
    <location>
        <begin position="52"/>
        <end position="72"/>
    </location>
</feature>
<dbReference type="RefSeq" id="WP_161968004.1">
    <property type="nucleotide sequence ID" value="NZ_NIDE01000017.1"/>
</dbReference>
<name>A0A225DJW4_9BACT</name>
<feature type="transmembrane region" description="Helical" evidence="6">
    <location>
        <begin position="490"/>
        <end position="508"/>
    </location>
</feature>
<dbReference type="PROSITE" id="PS50850">
    <property type="entry name" value="MFS"/>
    <property type="match status" value="1"/>
</dbReference>
<comment type="caution">
    <text evidence="8">The sequence shown here is derived from an EMBL/GenBank/DDBJ whole genome shotgun (WGS) entry which is preliminary data.</text>
</comment>
<dbReference type="OrthoDB" id="237226at2"/>
<dbReference type="Gene3D" id="1.20.1250.20">
    <property type="entry name" value="MFS general substrate transporter like domains"/>
    <property type="match status" value="2"/>
</dbReference>
<keyword evidence="4 6" id="KW-1133">Transmembrane helix</keyword>
<evidence type="ECO:0000259" key="7">
    <source>
        <dbReference type="PROSITE" id="PS50850"/>
    </source>
</evidence>
<feature type="transmembrane region" description="Helical" evidence="6">
    <location>
        <begin position="209"/>
        <end position="230"/>
    </location>
</feature>
<dbReference type="InterPro" id="IPR020846">
    <property type="entry name" value="MFS_dom"/>
</dbReference>
<feature type="transmembrane region" description="Helical" evidence="6">
    <location>
        <begin position="144"/>
        <end position="163"/>
    </location>
</feature>
<evidence type="ECO:0000256" key="1">
    <source>
        <dbReference type="ARBA" id="ARBA00004141"/>
    </source>
</evidence>
<proteinExistence type="predicted"/>
<feature type="transmembrane region" description="Helical" evidence="6">
    <location>
        <begin position="108"/>
        <end position="132"/>
    </location>
</feature>
<dbReference type="GO" id="GO:0016020">
    <property type="term" value="C:membrane"/>
    <property type="evidence" value="ECO:0007669"/>
    <property type="project" value="UniProtKB-SubCell"/>
</dbReference>
<feature type="transmembrane region" description="Helical" evidence="6">
    <location>
        <begin position="340"/>
        <end position="359"/>
    </location>
</feature>
<keyword evidence="2" id="KW-0813">Transport</keyword>
<dbReference type="Pfam" id="PF07690">
    <property type="entry name" value="MFS_1"/>
    <property type="match status" value="1"/>
</dbReference>
<keyword evidence="3 6" id="KW-0812">Transmembrane</keyword>
<feature type="transmembrane region" description="Helical" evidence="6">
    <location>
        <begin position="311"/>
        <end position="328"/>
    </location>
</feature>
<reference evidence="9" key="1">
    <citation type="submission" date="2017-06" db="EMBL/GenBank/DDBJ databases">
        <title>Genome analysis of Fimbriiglobus ruber SP5, the first member of the order Planctomycetales with confirmed chitinolytic capability.</title>
        <authorList>
            <person name="Ravin N.V."/>
            <person name="Rakitin A.L."/>
            <person name="Ivanova A.A."/>
            <person name="Beletsky A.V."/>
            <person name="Kulichevskaya I.S."/>
            <person name="Mardanov A.V."/>
            <person name="Dedysh S.N."/>
        </authorList>
    </citation>
    <scope>NUCLEOTIDE SEQUENCE [LARGE SCALE GENOMIC DNA]</scope>
    <source>
        <strain evidence="9">SP5</strain>
    </source>
</reference>
<dbReference type="InterPro" id="IPR036259">
    <property type="entry name" value="MFS_trans_sf"/>
</dbReference>
<evidence type="ECO:0000256" key="2">
    <source>
        <dbReference type="ARBA" id="ARBA00022448"/>
    </source>
</evidence>
<comment type="subcellular location">
    <subcellularLocation>
        <location evidence="1">Membrane</location>
        <topology evidence="1">Multi-pass membrane protein</topology>
    </subcellularLocation>
</comment>
<gene>
    <name evidence="8" type="ORF">FRUB_09248</name>
</gene>
<accession>A0A225DJW4</accession>
<dbReference type="PANTHER" id="PTHR42718:SF9">
    <property type="entry name" value="MAJOR FACILITATOR SUPERFAMILY MULTIDRUG TRANSPORTER MFSC"/>
    <property type="match status" value="1"/>
</dbReference>
<feature type="transmembrane region" description="Helical" evidence="6">
    <location>
        <begin position="169"/>
        <end position="188"/>
    </location>
</feature>
<dbReference type="PANTHER" id="PTHR42718">
    <property type="entry name" value="MAJOR FACILITATOR SUPERFAMILY MULTIDRUG TRANSPORTER MFSC"/>
    <property type="match status" value="1"/>
</dbReference>
<feature type="transmembrane region" description="Helical" evidence="6">
    <location>
        <begin position="365"/>
        <end position="389"/>
    </location>
</feature>
<evidence type="ECO:0000256" key="4">
    <source>
        <dbReference type="ARBA" id="ARBA00022989"/>
    </source>
</evidence>
<feature type="domain" description="Major facilitator superfamily (MFS) profile" evidence="7">
    <location>
        <begin position="18"/>
        <end position="513"/>
    </location>
</feature>
<feature type="transmembrane region" description="Helical" evidence="6">
    <location>
        <begin position="236"/>
        <end position="253"/>
    </location>
</feature>
<protein>
    <submittedName>
        <fullName evidence="8">Integral membrane protein</fullName>
    </submittedName>
</protein>
<evidence type="ECO:0000256" key="5">
    <source>
        <dbReference type="ARBA" id="ARBA00023136"/>
    </source>
</evidence>
<dbReference type="GO" id="GO:0022857">
    <property type="term" value="F:transmembrane transporter activity"/>
    <property type="evidence" value="ECO:0007669"/>
    <property type="project" value="InterPro"/>
</dbReference>
<dbReference type="Proteomes" id="UP000214646">
    <property type="component" value="Unassembled WGS sequence"/>
</dbReference>
<evidence type="ECO:0000313" key="8">
    <source>
        <dbReference type="EMBL" id="OWK36685.1"/>
    </source>
</evidence>